<dbReference type="EMBL" id="AP023356">
    <property type="protein sequence ID" value="BCJ43439.1"/>
    <property type="molecule type" value="Genomic_DNA"/>
</dbReference>
<dbReference type="PROSITE" id="PS50885">
    <property type="entry name" value="HAMP"/>
    <property type="match status" value="1"/>
</dbReference>
<keyword evidence="7" id="KW-0418">Kinase</keyword>
<evidence type="ECO:0000256" key="10">
    <source>
        <dbReference type="ARBA" id="ARBA00023136"/>
    </source>
</evidence>
<evidence type="ECO:0000259" key="13">
    <source>
        <dbReference type="PROSITE" id="PS50885"/>
    </source>
</evidence>
<dbReference type="InterPro" id="IPR005467">
    <property type="entry name" value="His_kinase_dom"/>
</dbReference>
<dbReference type="SMART" id="SM00388">
    <property type="entry name" value="HisKA"/>
    <property type="match status" value="1"/>
</dbReference>
<feature type="transmembrane region" description="Helical" evidence="11">
    <location>
        <begin position="64"/>
        <end position="83"/>
    </location>
</feature>
<dbReference type="InterPro" id="IPR003661">
    <property type="entry name" value="HisK_dim/P_dom"/>
</dbReference>
<evidence type="ECO:0000256" key="7">
    <source>
        <dbReference type="ARBA" id="ARBA00022777"/>
    </source>
</evidence>
<dbReference type="Pfam" id="PF00672">
    <property type="entry name" value="HAMP"/>
    <property type="match status" value="1"/>
</dbReference>
<dbReference type="CDD" id="cd06225">
    <property type="entry name" value="HAMP"/>
    <property type="match status" value="1"/>
</dbReference>
<dbReference type="SUPFAM" id="SSF158472">
    <property type="entry name" value="HAMP domain-like"/>
    <property type="match status" value="1"/>
</dbReference>
<sequence length="357" mass="38643">MKTRSPARRIIAVCTTAFVLGVLVFWLTDFLLFWLRLAGGAVCGSLGSRGVLCQAVAERPNLQLFALVLLVTVAAAAGARWAVRWCLQPIRELEPVIASVGPQNLGYRINPAGGDTEIAVLARAIDAMMDRIAMGYDAQRHFAANAAHELRTPLAVQRTLIEVGLARATNPDKLDLVTAQLLETNERNERLIEGLLVLSESDRGLVTKIPLRLDEIVATVLDDHEARAREAGVTITRKLTARTVFGERVLLERMVTNLVQNAIKYNRPDGTIEVQVGGEPALTVTNTGDDVPPEAVVGLFEPFRRLSGTRIDHSGGAGLGLTIVRSICRAHDGVIAAHSSGRDGLRVEIVLPAEKPR</sequence>
<dbReference type="Pfam" id="PF02518">
    <property type="entry name" value="HATPase_c"/>
    <property type="match status" value="1"/>
</dbReference>
<keyword evidence="9" id="KW-0902">Two-component regulatory system</keyword>
<gene>
    <name evidence="14" type="ORF">Aiant_40960</name>
</gene>
<proteinExistence type="predicted"/>
<comment type="catalytic activity">
    <reaction evidence="1">
        <text>ATP + protein L-histidine = ADP + protein N-phospho-L-histidine.</text>
        <dbReference type="EC" id="2.7.13.3"/>
    </reaction>
</comment>
<evidence type="ECO:0000313" key="15">
    <source>
        <dbReference type="Proteomes" id="UP000676967"/>
    </source>
</evidence>
<dbReference type="Gene3D" id="6.10.340.10">
    <property type="match status" value="1"/>
</dbReference>
<feature type="domain" description="Histidine kinase" evidence="12">
    <location>
        <begin position="145"/>
        <end position="355"/>
    </location>
</feature>
<evidence type="ECO:0000256" key="1">
    <source>
        <dbReference type="ARBA" id="ARBA00000085"/>
    </source>
</evidence>
<evidence type="ECO:0000259" key="12">
    <source>
        <dbReference type="PROSITE" id="PS50109"/>
    </source>
</evidence>
<dbReference type="SMART" id="SM00387">
    <property type="entry name" value="HATPase_c"/>
    <property type="match status" value="1"/>
</dbReference>
<protein>
    <recommendedName>
        <fullName evidence="3">histidine kinase</fullName>
        <ecNumber evidence="3">2.7.13.3</ecNumber>
    </recommendedName>
</protein>
<organism evidence="14 15">
    <name type="scientific">Actinoplanes ianthinogenes</name>
    <dbReference type="NCBI Taxonomy" id="122358"/>
    <lineage>
        <taxon>Bacteria</taxon>
        <taxon>Bacillati</taxon>
        <taxon>Actinomycetota</taxon>
        <taxon>Actinomycetes</taxon>
        <taxon>Micromonosporales</taxon>
        <taxon>Micromonosporaceae</taxon>
        <taxon>Actinoplanes</taxon>
    </lineage>
</organism>
<evidence type="ECO:0000256" key="4">
    <source>
        <dbReference type="ARBA" id="ARBA00022553"/>
    </source>
</evidence>
<dbReference type="SUPFAM" id="SSF55874">
    <property type="entry name" value="ATPase domain of HSP90 chaperone/DNA topoisomerase II/histidine kinase"/>
    <property type="match status" value="1"/>
</dbReference>
<dbReference type="RefSeq" id="WP_189332164.1">
    <property type="nucleotide sequence ID" value="NZ_AP023356.1"/>
</dbReference>
<dbReference type="InterPro" id="IPR036890">
    <property type="entry name" value="HATPase_C_sf"/>
</dbReference>
<dbReference type="InterPro" id="IPR050428">
    <property type="entry name" value="TCS_sensor_his_kinase"/>
</dbReference>
<name>A0ABN6CCX4_9ACTN</name>
<evidence type="ECO:0000256" key="3">
    <source>
        <dbReference type="ARBA" id="ARBA00012438"/>
    </source>
</evidence>
<dbReference type="Pfam" id="PF00512">
    <property type="entry name" value="HisKA"/>
    <property type="match status" value="1"/>
</dbReference>
<comment type="subcellular location">
    <subcellularLocation>
        <location evidence="2">Cell membrane</location>
    </subcellularLocation>
</comment>
<dbReference type="Gene3D" id="3.30.565.10">
    <property type="entry name" value="Histidine kinase-like ATPase, C-terminal domain"/>
    <property type="match status" value="1"/>
</dbReference>
<dbReference type="InterPro" id="IPR003660">
    <property type="entry name" value="HAMP_dom"/>
</dbReference>
<accession>A0ABN6CCX4</accession>
<evidence type="ECO:0000256" key="9">
    <source>
        <dbReference type="ARBA" id="ARBA00023012"/>
    </source>
</evidence>
<keyword evidence="5" id="KW-0808">Transferase</keyword>
<dbReference type="Proteomes" id="UP000676967">
    <property type="component" value="Chromosome"/>
</dbReference>
<evidence type="ECO:0000256" key="5">
    <source>
        <dbReference type="ARBA" id="ARBA00022679"/>
    </source>
</evidence>
<dbReference type="Gene3D" id="1.10.287.130">
    <property type="match status" value="1"/>
</dbReference>
<keyword evidence="15" id="KW-1185">Reference proteome</keyword>
<dbReference type="InterPro" id="IPR003594">
    <property type="entry name" value="HATPase_dom"/>
</dbReference>
<keyword evidence="10 11" id="KW-0472">Membrane</keyword>
<dbReference type="PRINTS" id="PR00344">
    <property type="entry name" value="BCTRLSENSOR"/>
</dbReference>
<keyword evidence="6 11" id="KW-0812">Transmembrane</keyword>
<dbReference type="PANTHER" id="PTHR45436:SF5">
    <property type="entry name" value="SENSOR HISTIDINE KINASE TRCS"/>
    <property type="match status" value="1"/>
</dbReference>
<dbReference type="EC" id="2.7.13.3" evidence="3"/>
<dbReference type="PROSITE" id="PS50109">
    <property type="entry name" value="HIS_KIN"/>
    <property type="match status" value="1"/>
</dbReference>
<feature type="transmembrane region" description="Helical" evidence="11">
    <location>
        <begin position="7"/>
        <end position="27"/>
    </location>
</feature>
<feature type="transmembrane region" description="Helical" evidence="11">
    <location>
        <begin position="33"/>
        <end position="52"/>
    </location>
</feature>
<evidence type="ECO:0000256" key="6">
    <source>
        <dbReference type="ARBA" id="ARBA00022692"/>
    </source>
</evidence>
<dbReference type="CDD" id="cd00082">
    <property type="entry name" value="HisKA"/>
    <property type="match status" value="1"/>
</dbReference>
<dbReference type="InterPro" id="IPR036097">
    <property type="entry name" value="HisK_dim/P_sf"/>
</dbReference>
<feature type="domain" description="HAMP" evidence="13">
    <location>
        <begin position="84"/>
        <end position="137"/>
    </location>
</feature>
<evidence type="ECO:0000256" key="2">
    <source>
        <dbReference type="ARBA" id="ARBA00004236"/>
    </source>
</evidence>
<dbReference type="InterPro" id="IPR004358">
    <property type="entry name" value="Sig_transdc_His_kin-like_C"/>
</dbReference>
<evidence type="ECO:0000313" key="14">
    <source>
        <dbReference type="EMBL" id="BCJ43439.1"/>
    </source>
</evidence>
<keyword evidence="4" id="KW-0597">Phosphoprotein</keyword>
<dbReference type="SUPFAM" id="SSF47384">
    <property type="entry name" value="Homodimeric domain of signal transducing histidine kinase"/>
    <property type="match status" value="1"/>
</dbReference>
<evidence type="ECO:0000256" key="8">
    <source>
        <dbReference type="ARBA" id="ARBA00022989"/>
    </source>
</evidence>
<evidence type="ECO:0000256" key="11">
    <source>
        <dbReference type="SAM" id="Phobius"/>
    </source>
</evidence>
<keyword evidence="8 11" id="KW-1133">Transmembrane helix</keyword>
<reference evidence="14 15" key="1">
    <citation type="submission" date="2020-08" db="EMBL/GenBank/DDBJ databases">
        <title>Whole genome shotgun sequence of Actinoplanes ianthinogenes NBRC 13996.</title>
        <authorList>
            <person name="Komaki H."/>
            <person name="Tamura T."/>
        </authorList>
    </citation>
    <scope>NUCLEOTIDE SEQUENCE [LARGE SCALE GENOMIC DNA]</scope>
    <source>
        <strain evidence="14 15">NBRC 13996</strain>
    </source>
</reference>
<dbReference type="SMART" id="SM00304">
    <property type="entry name" value="HAMP"/>
    <property type="match status" value="1"/>
</dbReference>
<dbReference type="PANTHER" id="PTHR45436">
    <property type="entry name" value="SENSOR HISTIDINE KINASE YKOH"/>
    <property type="match status" value="1"/>
</dbReference>